<dbReference type="AlphaFoldDB" id="A0A0P6Y685"/>
<dbReference type="RefSeq" id="WP_062418518.1">
    <property type="nucleotide sequence ID" value="NZ_DF967974.1"/>
</dbReference>
<organism evidence="1 2">
    <name type="scientific">Levilinea saccharolytica</name>
    <dbReference type="NCBI Taxonomy" id="229921"/>
    <lineage>
        <taxon>Bacteria</taxon>
        <taxon>Bacillati</taxon>
        <taxon>Chloroflexota</taxon>
        <taxon>Anaerolineae</taxon>
        <taxon>Anaerolineales</taxon>
        <taxon>Anaerolineaceae</taxon>
        <taxon>Levilinea</taxon>
    </lineage>
</organism>
<protein>
    <recommendedName>
        <fullName evidence="3">DUF4340 domain-containing protein</fullName>
    </recommendedName>
</protein>
<proteinExistence type="predicted"/>
<evidence type="ECO:0000313" key="1">
    <source>
        <dbReference type="EMBL" id="KPL85038.1"/>
    </source>
</evidence>
<dbReference type="STRING" id="229921.ADN01_06595"/>
<dbReference type="EMBL" id="LGCM01000027">
    <property type="protein sequence ID" value="KPL85038.1"/>
    <property type="molecule type" value="Genomic_DNA"/>
</dbReference>
<keyword evidence="2" id="KW-1185">Reference proteome</keyword>
<gene>
    <name evidence="1" type="ORF">ADN01_06595</name>
</gene>
<comment type="caution">
    <text evidence="1">The sequence shown here is derived from an EMBL/GenBank/DDBJ whole genome shotgun (WGS) entry which is preliminary data.</text>
</comment>
<reference evidence="1 2" key="1">
    <citation type="submission" date="2015-07" db="EMBL/GenBank/DDBJ databases">
        <title>Genome sequence of Levilinea saccharolytica DSM 16555.</title>
        <authorList>
            <person name="Hemp J."/>
            <person name="Ward L.M."/>
            <person name="Pace L.A."/>
            <person name="Fischer W.W."/>
        </authorList>
    </citation>
    <scope>NUCLEOTIDE SEQUENCE [LARGE SCALE GENOMIC DNA]</scope>
    <source>
        <strain evidence="1 2">KIBI-1</strain>
    </source>
</reference>
<dbReference type="Proteomes" id="UP000050501">
    <property type="component" value="Unassembled WGS sequence"/>
</dbReference>
<accession>A0A0P6Y685</accession>
<evidence type="ECO:0000313" key="2">
    <source>
        <dbReference type="Proteomes" id="UP000050501"/>
    </source>
</evidence>
<evidence type="ECO:0008006" key="3">
    <source>
        <dbReference type="Google" id="ProtNLM"/>
    </source>
</evidence>
<sequence length="185" mass="19980">MIRRSTWVLLIIFLLALAGLLFLSRRPQGLKVIQDATPTAAPITFLDYASEDVARLTIQPKGLPAFTLERSPQSLWQHLAVDPRPLDPAKVEELVATIPTLQAQSQLDAAPPDSATGLQSSPILITLEFKDGHKTTVRFGNLTPTSSGYYAQVDSGPVVVLNKTSFDNLSPLMALGGLVQPVPMP</sequence>
<name>A0A0P6Y685_9CHLR</name>